<dbReference type="GO" id="GO:0016301">
    <property type="term" value="F:kinase activity"/>
    <property type="evidence" value="ECO:0007669"/>
    <property type="project" value="UniProtKB-KW"/>
</dbReference>
<name>A0ABQ4A1L6_9ACTN</name>
<evidence type="ECO:0000256" key="2">
    <source>
        <dbReference type="ARBA" id="ARBA00022527"/>
    </source>
</evidence>
<keyword evidence="2" id="KW-0723">Serine/threonine-protein kinase</keyword>
<reference evidence="10 11" key="1">
    <citation type="submission" date="2021-01" db="EMBL/GenBank/DDBJ databases">
        <title>Whole genome shotgun sequence of Actinoplanes humidus NBRC 14915.</title>
        <authorList>
            <person name="Komaki H."/>
            <person name="Tamura T."/>
        </authorList>
    </citation>
    <scope>NUCLEOTIDE SEQUENCE [LARGE SCALE GENOMIC DNA]</scope>
    <source>
        <strain evidence="10 11">NBRC 14915</strain>
    </source>
</reference>
<dbReference type="SUPFAM" id="SSF48452">
    <property type="entry name" value="TPR-like"/>
    <property type="match status" value="1"/>
</dbReference>
<dbReference type="InterPro" id="IPR031636">
    <property type="entry name" value="PknG_TPR"/>
</dbReference>
<dbReference type="Gene3D" id="1.10.510.10">
    <property type="entry name" value="Transferase(Phosphotransferase) domain 1"/>
    <property type="match status" value="1"/>
</dbReference>
<sequence length="699" mass="76303">MSGRCAARQCPGVVDRDGFCRKWGHECTPDAPLVKEAEEELPPQRERHWERTSEYPWEQAVLLPATRVRDPLDALQPGPVAPSARVCAKCAKPVRETEGFCENCGTGYSFWPPLEPGSLVNGRYLIEGCLGYGGVGWVFLARDRTMDNAWRVLKGLRNPDDKAAAEAFFGERRTLISHNHRRIVAILDVVAGEHAAGGPYLVMEYIPGGTLEDARGRPGTPRVPKAVNIVQALGFGDQILDAFEFLHERGLLYCDLKPENVMRVPAVQNHDPDPIKLIDFGAVRRIDDRVNPPWYTPGLVAPEVEQRGPWGTGVRSDLYSVGRTLLALTLTDDTAGLPTRFPAGQRLLGRVAGAKLPSEVYLRFLDRATAPDPGHRFASAAEMREQLQGVRRQLRAAATGEPEPARSTVFSPSACAFALHVDHRALDLTGLLRQLPMPLVNRSDPAAAFLASLGPDSEEVLTQLREAPGPSDGVFFRTVRAHLAVAVAASTDRSSIRAHRAGAEIAQAEELLADRPEEHQDWALWWHRGLIALAAGRAGDARRQFDQAFGWVPGEVSARLAYAVAAELCDDVATATEHYGGVWAADRGVVAAGYGYARCLLATAADGLDAVGRAARVVEQLPASDDRTAAELDTIRFTLGHFGDRLPAEGAMFGVAMTGDALGAAFEQRCRRLAARTSDRRHRVRLVDAANRLRPVSWW</sequence>
<keyword evidence="11" id="KW-1185">Reference proteome</keyword>
<dbReference type="PROSITE" id="PS50011">
    <property type="entry name" value="PROTEIN_KINASE_DOM"/>
    <property type="match status" value="1"/>
</dbReference>
<evidence type="ECO:0000313" key="10">
    <source>
        <dbReference type="EMBL" id="GIE24752.1"/>
    </source>
</evidence>
<dbReference type="InterPro" id="IPR011990">
    <property type="entry name" value="TPR-like_helical_dom_sf"/>
</dbReference>
<comment type="caution">
    <text evidence="10">The sequence shown here is derived from an EMBL/GenBank/DDBJ whole genome shotgun (WGS) entry which is preliminary data.</text>
</comment>
<keyword evidence="4" id="KW-0547">Nucleotide-binding</keyword>
<evidence type="ECO:0000256" key="5">
    <source>
        <dbReference type="ARBA" id="ARBA00022777"/>
    </source>
</evidence>
<accession>A0ABQ4A1L6</accession>
<dbReference type="Gene3D" id="1.25.40.10">
    <property type="entry name" value="Tetratricopeptide repeat domain"/>
    <property type="match status" value="2"/>
</dbReference>
<dbReference type="SMART" id="SM00220">
    <property type="entry name" value="S_TKc"/>
    <property type="match status" value="1"/>
</dbReference>
<dbReference type="CDD" id="cd14014">
    <property type="entry name" value="STKc_PknB_like"/>
    <property type="match status" value="1"/>
</dbReference>
<dbReference type="PANTHER" id="PTHR24363:SF0">
    <property type="entry name" value="SERINE_THREONINE KINASE LIKE DOMAIN CONTAINING 1"/>
    <property type="match status" value="1"/>
</dbReference>
<keyword evidence="5 10" id="KW-0418">Kinase</keyword>
<comment type="catalytic activity">
    <reaction evidence="7">
        <text>L-threonyl-[protein] + ATP = O-phospho-L-threonyl-[protein] + ADP + H(+)</text>
        <dbReference type="Rhea" id="RHEA:46608"/>
        <dbReference type="Rhea" id="RHEA-COMP:11060"/>
        <dbReference type="Rhea" id="RHEA-COMP:11605"/>
        <dbReference type="ChEBI" id="CHEBI:15378"/>
        <dbReference type="ChEBI" id="CHEBI:30013"/>
        <dbReference type="ChEBI" id="CHEBI:30616"/>
        <dbReference type="ChEBI" id="CHEBI:61977"/>
        <dbReference type="ChEBI" id="CHEBI:456216"/>
        <dbReference type="EC" id="2.7.11.1"/>
    </reaction>
</comment>
<dbReference type="Proteomes" id="UP000603200">
    <property type="component" value="Unassembled WGS sequence"/>
</dbReference>
<dbReference type="Pfam" id="PF00069">
    <property type="entry name" value="Pkinase"/>
    <property type="match status" value="1"/>
</dbReference>
<evidence type="ECO:0000256" key="3">
    <source>
        <dbReference type="ARBA" id="ARBA00022679"/>
    </source>
</evidence>
<feature type="domain" description="Protein kinase" evidence="9">
    <location>
        <begin position="124"/>
        <end position="388"/>
    </location>
</feature>
<evidence type="ECO:0000259" key="9">
    <source>
        <dbReference type="PROSITE" id="PS50011"/>
    </source>
</evidence>
<dbReference type="Gene3D" id="3.30.200.20">
    <property type="entry name" value="Phosphorylase Kinase, domain 1"/>
    <property type="match status" value="1"/>
</dbReference>
<dbReference type="EC" id="2.7.11.1" evidence="1"/>
<organism evidence="10 11">
    <name type="scientific">Winogradskya humida</name>
    <dbReference type="NCBI Taxonomy" id="113566"/>
    <lineage>
        <taxon>Bacteria</taxon>
        <taxon>Bacillati</taxon>
        <taxon>Actinomycetota</taxon>
        <taxon>Actinomycetes</taxon>
        <taxon>Micromonosporales</taxon>
        <taxon>Micromonosporaceae</taxon>
        <taxon>Winogradskya</taxon>
    </lineage>
</organism>
<comment type="catalytic activity">
    <reaction evidence="8">
        <text>L-seryl-[protein] + ATP = O-phospho-L-seryl-[protein] + ADP + H(+)</text>
        <dbReference type="Rhea" id="RHEA:17989"/>
        <dbReference type="Rhea" id="RHEA-COMP:9863"/>
        <dbReference type="Rhea" id="RHEA-COMP:11604"/>
        <dbReference type="ChEBI" id="CHEBI:15378"/>
        <dbReference type="ChEBI" id="CHEBI:29999"/>
        <dbReference type="ChEBI" id="CHEBI:30616"/>
        <dbReference type="ChEBI" id="CHEBI:83421"/>
        <dbReference type="ChEBI" id="CHEBI:456216"/>
        <dbReference type="EC" id="2.7.11.1"/>
    </reaction>
</comment>
<evidence type="ECO:0000256" key="8">
    <source>
        <dbReference type="ARBA" id="ARBA00048679"/>
    </source>
</evidence>
<dbReference type="EMBL" id="BOMN01000112">
    <property type="protein sequence ID" value="GIE24752.1"/>
    <property type="molecule type" value="Genomic_DNA"/>
</dbReference>
<keyword evidence="6" id="KW-0067">ATP-binding</keyword>
<dbReference type="Pfam" id="PF16918">
    <property type="entry name" value="PknG_TPR"/>
    <property type="match status" value="1"/>
</dbReference>
<keyword evidence="3" id="KW-0808">Transferase</keyword>
<evidence type="ECO:0000313" key="11">
    <source>
        <dbReference type="Proteomes" id="UP000603200"/>
    </source>
</evidence>
<dbReference type="SUPFAM" id="SSF56112">
    <property type="entry name" value="Protein kinase-like (PK-like)"/>
    <property type="match status" value="1"/>
</dbReference>
<evidence type="ECO:0000256" key="7">
    <source>
        <dbReference type="ARBA" id="ARBA00047899"/>
    </source>
</evidence>
<proteinExistence type="predicted"/>
<dbReference type="PANTHER" id="PTHR24363">
    <property type="entry name" value="SERINE/THREONINE PROTEIN KINASE"/>
    <property type="match status" value="1"/>
</dbReference>
<evidence type="ECO:0000256" key="4">
    <source>
        <dbReference type="ARBA" id="ARBA00022741"/>
    </source>
</evidence>
<evidence type="ECO:0000256" key="1">
    <source>
        <dbReference type="ARBA" id="ARBA00012513"/>
    </source>
</evidence>
<evidence type="ECO:0000256" key="6">
    <source>
        <dbReference type="ARBA" id="ARBA00022840"/>
    </source>
</evidence>
<dbReference type="InterPro" id="IPR000719">
    <property type="entry name" value="Prot_kinase_dom"/>
</dbReference>
<dbReference type="InterPro" id="IPR011009">
    <property type="entry name" value="Kinase-like_dom_sf"/>
</dbReference>
<gene>
    <name evidence="10" type="ORF">Ahu01nite_078540</name>
</gene>
<protein>
    <recommendedName>
        <fullName evidence="1">non-specific serine/threonine protein kinase</fullName>
        <ecNumber evidence="1">2.7.11.1</ecNumber>
    </recommendedName>
</protein>